<keyword evidence="2" id="KW-1185">Reference proteome</keyword>
<name>A0ACC2RL77_9FUNG</name>
<evidence type="ECO:0000313" key="1">
    <source>
        <dbReference type="EMBL" id="KAJ9050789.1"/>
    </source>
</evidence>
<protein>
    <submittedName>
        <fullName evidence="1">Uncharacterized protein</fullName>
    </submittedName>
</protein>
<organism evidence="1 2">
    <name type="scientific">Entomophthora muscae</name>
    <dbReference type="NCBI Taxonomy" id="34485"/>
    <lineage>
        <taxon>Eukaryota</taxon>
        <taxon>Fungi</taxon>
        <taxon>Fungi incertae sedis</taxon>
        <taxon>Zoopagomycota</taxon>
        <taxon>Entomophthoromycotina</taxon>
        <taxon>Entomophthoromycetes</taxon>
        <taxon>Entomophthorales</taxon>
        <taxon>Entomophthoraceae</taxon>
        <taxon>Entomophthora</taxon>
    </lineage>
</organism>
<proteinExistence type="predicted"/>
<accession>A0ACC2RL77</accession>
<dbReference type="EMBL" id="QTSX02007137">
    <property type="protein sequence ID" value="KAJ9050789.1"/>
    <property type="molecule type" value="Genomic_DNA"/>
</dbReference>
<gene>
    <name evidence="1" type="ORF">DSO57_1010996</name>
</gene>
<reference evidence="1" key="1">
    <citation type="submission" date="2022-04" db="EMBL/GenBank/DDBJ databases">
        <title>Genome of the entomopathogenic fungus Entomophthora muscae.</title>
        <authorList>
            <person name="Elya C."/>
            <person name="Lovett B.R."/>
            <person name="Lee E."/>
            <person name="Macias A.M."/>
            <person name="Hajek A.E."/>
            <person name="De Bivort B.L."/>
            <person name="Kasson M.T."/>
            <person name="De Fine Licht H.H."/>
            <person name="Stajich J.E."/>
        </authorList>
    </citation>
    <scope>NUCLEOTIDE SEQUENCE</scope>
    <source>
        <strain evidence="1">Berkeley</strain>
    </source>
</reference>
<evidence type="ECO:0000313" key="2">
    <source>
        <dbReference type="Proteomes" id="UP001165960"/>
    </source>
</evidence>
<comment type="caution">
    <text evidence="1">The sequence shown here is derived from an EMBL/GenBank/DDBJ whole genome shotgun (WGS) entry which is preliminary data.</text>
</comment>
<sequence length="66" mass="7344">MKSDLRFRRRRDLPFSGSISTFDQGGGKINSAPIRPSPFIHQPADLPNRAQRLPNSSDVDPLTIPT</sequence>
<dbReference type="Proteomes" id="UP001165960">
    <property type="component" value="Unassembled WGS sequence"/>
</dbReference>